<dbReference type="InterPro" id="IPR037523">
    <property type="entry name" value="VOC_core"/>
</dbReference>
<dbReference type="Pfam" id="PF00903">
    <property type="entry name" value="Glyoxalase"/>
    <property type="match status" value="1"/>
</dbReference>
<comment type="caution">
    <text evidence="3">The sequence shown here is derived from an EMBL/GenBank/DDBJ whole genome shotgun (WGS) entry which is preliminary data.</text>
</comment>
<dbReference type="InterPro" id="IPR029068">
    <property type="entry name" value="Glyas_Bleomycin-R_OHBP_Dase"/>
</dbReference>
<name>A0ABU4S1F4_9GAMM</name>
<reference evidence="3 4" key="1">
    <citation type="submission" date="2023-11" db="EMBL/GenBank/DDBJ databases">
        <title>Gilvimarinus fulvus sp. nov., isolated from the surface of Kelp.</title>
        <authorList>
            <person name="Sun Y.Y."/>
            <person name="Gong Y."/>
            <person name="Du Z.J."/>
        </authorList>
    </citation>
    <scope>NUCLEOTIDE SEQUENCE [LARGE SCALE GENOMIC DNA]</scope>
    <source>
        <strain evidence="3 4">SDUM040013</strain>
    </source>
</reference>
<gene>
    <name evidence="3" type="ORF">SCD92_16515</name>
</gene>
<evidence type="ECO:0000313" key="3">
    <source>
        <dbReference type="EMBL" id="MDX6850981.1"/>
    </source>
</evidence>
<feature type="signal peptide" evidence="1">
    <location>
        <begin position="1"/>
        <end position="19"/>
    </location>
</feature>
<feature type="chain" id="PRO_5045096880" evidence="1">
    <location>
        <begin position="20"/>
        <end position="198"/>
    </location>
</feature>
<keyword evidence="1" id="KW-0732">Signal</keyword>
<evidence type="ECO:0000313" key="4">
    <source>
        <dbReference type="Proteomes" id="UP001273505"/>
    </source>
</evidence>
<feature type="domain" description="VOC" evidence="2">
    <location>
        <begin position="50"/>
        <end position="179"/>
    </location>
</feature>
<keyword evidence="4" id="KW-1185">Reference proteome</keyword>
<dbReference type="RefSeq" id="WP_302724233.1">
    <property type="nucleotide sequence ID" value="NZ_JAULRU010000783.1"/>
</dbReference>
<accession>A0ABU4S1F4</accession>
<dbReference type="EMBL" id="JAXAFO010000036">
    <property type="protein sequence ID" value="MDX6850981.1"/>
    <property type="molecule type" value="Genomic_DNA"/>
</dbReference>
<dbReference type="Gene3D" id="3.10.180.10">
    <property type="entry name" value="2,3-Dihydroxybiphenyl 1,2-Dioxygenase, domain 1"/>
    <property type="match status" value="1"/>
</dbReference>
<dbReference type="PANTHER" id="PTHR36503">
    <property type="entry name" value="BLR2520 PROTEIN"/>
    <property type="match status" value="1"/>
</dbReference>
<proteinExistence type="predicted"/>
<organism evidence="3 4">
    <name type="scientific">Gilvimarinus gilvus</name>
    <dbReference type="NCBI Taxonomy" id="3058038"/>
    <lineage>
        <taxon>Bacteria</taxon>
        <taxon>Pseudomonadati</taxon>
        <taxon>Pseudomonadota</taxon>
        <taxon>Gammaproteobacteria</taxon>
        <taxon>Cellvibrionales</taxon>
        <taxon>Cellvibrionaceae</taxon>
        <taxon>Gilvimarinus</taxon>
    </lineage>
</organism>
<protein>
    <submittedName>
        <fullName evidence="3">VOC family protein</fullName>
    </submittedName>
</protein>
<dbReference type="Proteomes" id="UP001273505">
    <property type="component" value="Unassembled WGS sequence"/>
</dbReference>
<dbReference type="SUPFAM" id="SSF54593">
    <property type="entry name" value="Glyoxalase/Bleomycin resistance protein/Dihydroxybiphenyl dioxygenase"/>
    <property type="match status" value="1"/>
</dbReference>
<evidence type="ECO:0000256" key="1">
    <source>
        <dbReference type="SAM" id="SignalP"/>
    </source>
</evidence>
<dbReference type="InterPro" id="IPR004360">
    <property type="entry name" value="Glyas_Fos-R_dOase_dom"/>
</dbReference>
<dbReference type="PANTHER" id="PTHR36503:SF1">
    <property type="entry name" value="BLR2520 PROTEIN"/>
    <property type="match status" value="1"/>
</dbReference>
<evidence type="ECO:0000259" key="2">
    <source>
        <dbReference type="PROSITE" id="PS51819"/>
    </source>
</evidence>
<dbReference type="PROSITE" id="PS51819">
    <property type="entry name" value="VOC"/>
    <property type="match status" value="1"/>
</dbReference>
<sequence>MLRRLLIALGILPMAAVQGATTMTTQMLEQPTGHTYERFAGAQPRPFKQRLHLFLLGVADVERSQRFFEALGWTVSPVSSDGFVMVDLGGYALALLSGEAFAEEVFGEDIYAGERGPGAATYRGVAFAYLAESAEQVPEMLARALAAGGTLVKPVTRTPWGINAFFKDPDGNLFEIDYEQKWVLNSAGQLVVDRVNQE</sequence>